<reference evidence="4" key="1">
    <citation type="submission" date="2016-06" db="UniProtKB">
        <authorList>
            <consortium name="WormBaseParasite"/>
        </authorList>
    </citation>
    <scope>IDENTIFICATION</scope>
</reference>
<dbReference type="AlphaFoldDB" id="A0A183EUL6"/>
<evidence type="ECO:0000256" key="1">
    <source>
        <dbReference type="SAM" id="MobiDB-lite"/>
    </source>
</evidence>
<organism evidence="4">
    <name type="scientific">Gongylonema pulchrum</name>
    <dbReference type="NCBI Taxonomy" id="637853"/>
    <lineage>
        <taxon>Eukaryota</taxon>
        <taxon>Metazoa</taxon>
        <taxon>Ecdysozoa</taxon>
        <taxon>Nematoda</taxon>
        <taxon>Chromadorea</taxon>
        <taxon>Rhabditida</taxon>
        <taxon>Spirurina</taxon>
        <taxon>Spiruromorpha</taxon>
        <taxon>Spiruroidea</taxon>
        <taxon>Gongylonematidae</taxon>
        <taxon>Gongylonema</taxon>
    </lineage>
</organism>
<dbReference type="WBParaSite" id="GPUH_0002468701-mRNA-1">
    <property type="protein sequence ID" value="GPUH_0002468701-mRNA-1"/>
    <property type="gene ID" value="GPUH_0002468701"/>
</dbReference>
<sequence>MKEVDQETGEDLKPREPTPPPNVSAASHNPEAPWANSALRATEDTPVMQTKTTAKSRVRLTTPERWELRQMQGGGAITNADLPDFDEELGLLKNFDEESDGEDIEIEIVEEEPEFLRGYGKCMMDLEPVKVVKNPDGSLAQAALMQAKLELWFESQR</sequence>
<evidence type="ECO:0000313" key="2">
    <source>
        <dbReference type="EMBL" id="VDN43146.1"/>
    </source>
</evidence>
<reference evidence="2 3" key="2">
    <citation type="submission" date="2018-11" db="EMBL/GenBank/DDBJ databases">
        <authorList>
            <consortium name="Pathogen Informatics"/>
        </authorList>
    </citation>
    <scope>NUCLEOTIDE SEQUENCE [LARGE SCALE GENOMIC DNA]</scope>
</reference>
<evidence type="ECO:0000313" key="3">
    <source>
        <dbReference type="Proteomes" id="UP000271098"/>
    </source>
</evidence>
<feature type="compositionally biased region" description="Basic and acidic residues" evidence="1">
    <location>
        <begin position="1"/>
        <end position="16"/>
    </location>
</feature>
<dbReference type="Proteomes" id="UP000271098">
    <property type="component" value="Unassembled WGS sequence"/>
</dbReference>
<gene>
    <name evidence="2" type="ORF">GPUH_LOCUS24657</name>
</gene>
<feature type="region of interest" description="Disordered" evidence="1">
    <location>
        <begin position="1"/>
        <end position="57"/>
    </location>
</feature>
<keyword evidence="3" id="KW-1185">Reference proteome</keyword>
<name>A0A183EUL6_9BILA</name>
<proteinExistence type="predicted"/>
<protein>
    <submittedName>
        <fullName evidence="2 4">Uncharacterized protein</fullName>
    </submittedName>
</protein>
<dbReference type="OrthoDB" id="10253254at2759"/>
<dbReference type="EMBL" id="UYRT01101976">
    <property type="protein sequence ID" value="VDN43146.1"/>
    <property type="molecule type" value="Genomic_DNA"/>
</dbReference>
<accession>A0A183EUL6</accession>
<evidence type="ECO:0000313" key="4">
    <source>
        <dbReference type="WBParaSite" id="GPUH_0002468701-mRNA-1"/>
    </source>
</evidence>